<gene>
    <name evidence="1" type="ORF">GHK86_21985</name>
</gene>
<organism evidence="1 2">
    <name type="scientific">Acidiferrimicrobium australe</name>
    <dbReference type="NCBI Taxonomy" id="2664430"/>
    <lineage>
        <taxon>Bacteria</taxon>
        <taxon>Bacillati</taxon>
        <taxon>Actinomycetota</taxon>
        <taxon>Acidimicrobiia</taxon>
        <taxon>Acidimicrobiales</taxon>
        <taxon>Acidimicrobiaceae</taxon>
        <taxon>Acidiferrimicrobium</taxon>
    </lineage>
</organism>
<name>A0ABW9R0D0_9ACTN</name>
<dbReference type="GO" id="GO:0016874">
    <property type="term" value="F:ligase activity"/>
    <property type="evidence" value="ECO:0007669"/>
    <property type="project" value="UniProtKB-KW"/>
</dbReference>
<protein>
    <submittedName>
        <fullName evidence="1">Glutamate--cysteine ligase</fullName>
    </submittedName>
</protein>
<reference evidence="1 2" key="1">
    <citation type="submission" date="2019-11" db="EMBL/GenBank/DDBJ databases">
        <title>Acidiferrimicrobium australis gen. nov., sp. nov., an acidophilic and obligately heterotrophic, member of the Actinobacteria that catalyses dissimilatory oxido- reduction of iron isolated from metal-rich acidic water in Chile.</title>
        <authorList>
            <person name="Gonzalez D."/>
            <person name="Huber K."/>
            <person name="Hedrich S."/>
            <person name="Rojas-Villalobos C."/>
            <person name="Quatrini R."/>
            <person name="Dinamarca M.A."/>
            <person name="Schwarz A."/>
            <person name="Canales C."/>
            <person name="Nancucheo I."/>
        </authorList>
    </citation>
    <scope>NUCLEOTIDE SEQUENCE [LARGE SCALE GENOMIC DNA]</scope>
    <source>
        <strain evidence="1 2">USS-CCA1</strain>
    </source>
</reference>
<evidence type="ECO:0000313" key="2">
    <source>
        <dbReference type="Proteomes" id="UP000437736"/>
    </source>
</evidence>
<proteinExistence type="predicted"/>
<evidence type="ECO:0000313" key="1">
    <source>
        <dbReference type="EMBL" id="MST35389.1"/>
    </source>
</evidence>
<feature type="non-terminal residue" evidence="1">
    <location>
        <position position="65"/>
    </location>
</feature>
<dbReference type="Proteomes" id="UP000437736">
    <property type="component" value="Unassembled WGS sequence"/>
</dbReference>
<comment type="caution">
    <text evidence="1">The sequence shown here is derived from an EMBL/GenBank/DDBJ whole genome shotgun (WGS) entry which is preliminary data.</text>
</comment>
<keyword evidence="1" id="KW-0436">Ligase</keyword>
<keyword evidence="2" id="KW-1185">Reference proteome</keyword>
<dbReference type="EMBL" id="WJHE01001697">
    <property type="protein sequence ID" value="MST35389.1"/>
    <property type="molecule type" value="Genomic_DNA"/>
</dbReference>
<accession>A0ABW9R0D0</accession>
<sequence length="65" mass="6639">MVASPPASMDALADDLERLDAAAVTAGVEALAESGTPLDELLDAMLLPAWDRVDARCRAGEADGA</sequence>